<reference evidence="1" key="1">
    <citation type="submission" date="2019-08" db="EMBL/GenBank/DDBJ databases">
        <authorList>
            <person name="Kucharzyk K."/>
            <person name="Murdoch R.W."/>
            <person name="Higgins S."/>
            <person name="Loffler F."/>
        </authorList>
    </citation>
    <scope>NUCLEOTIDE SEQUENCE</scope>
</reference>
<comment type="caution">
    <text evidence="1">The sequence shown here is derived from an EMBL/GenBank/DDBJ whole genome shotgun (WGS) entry which is preliminary data.</text>
</comment>
<sequence length="92" mass="10036">MIARRGRGRVVFAPGLGRGSEAEGPSRHHEWAVLYAFDGTFVDVDEELAFPVLQQKVHVDEAASVYQPIVELEGGGAHAFSRVLAITRYITG</sequence>
<proteinExistence type="predicted"/>
<protein>
    <submittedName>
        <fullName evidence="1">Uncharacterized protein</fullName>
    </submittedName>
</protein>
<dbReference type="AlphaFoldDB" id="A0A645DMR6"/>
<evidence type="ECO:0000313" key="1">
    <source>
        <dbReference type="EMBL" id="MPM90551.1"/>
    </source>
</evidence>
<name>A0A645DMR6_9ZZZZ</name>
<gene>
    <name evidence="1" type="ORF">SDC9_137672</name>
</gene>
<accession>A0A645DMR6</accession>
<organism evidence="1">
    <name type="scientific">bioreactor metagenome</name>
    <dbReference type="NCBI Taxonomy" id="1076179"/>
    <lineage>
        <taxon>unclassified sequences</taxon>
        <taxon>metagenomes</taxon>
        <taxon>ecological metagenomes</taxon>
    </lineage>
</organism>
<dbReference type="EMBL" id="VSSQ01037775">
    <property type="protein sequence ID" value="MPM90551.1"/>
    <property type="molecule type" value="Genomic_DNA"/>
</dbReference>